<dbReference type="GO" id="GO:0005634">
    <property type="term" value="C:nucleus"/>
    <property type="evidence" value="ECO:0007669"/>
    <property type="project" value="UniProtKB-SubCell"/>
</dbReference>
<evidence type="ECO:0000256" key="5">
    <source>
        <dbReference type="ARBA" id="ARBA00023136"/>
    </source>
</evidence>
<dbReference type="Gene3D" id="3.30.720.50">
    <property type="match status" value="1"/>
</dbReference>
<dbReference type="GO" id="GO:0008270">
    <property type="term" value="F:zinc ion binding"/>
    <property type="evidence" value="ECO:0007669"/>
    <property type="project" value="InterPro"/>
</dbReference>
<evidence type="ECO:0000259" key="11">
    <source>
        <dbReference type="PROSITE" id="PS50918"/>
    </source>
</evidence>
<dbReference type="Gene3D" id="3.40.50.2300">
    <property type="match status" value="2"/>
</dbReference>
<dbReference type="PROSITE" id="PS51059">
    <property type="entry name" value="PARP_CATALYTIC"/>
    <property type="match status" value="1"/>
</dbReference>
<dbReference type="Gene3D" id="3.90.228.10">
    <property type="match status" value="1"/>
</dbReference>
<evidence type="ECO:0000256" key="6">
    <source>
        <dbReference type="ARBA" id="ARBA00023242"/>
    </source>
</evidence>
<feature type="region of interest" description="Disordered" evidence="9">
    <location>
        <begin position="1"/>
        <end position="25"/>
    </location>
</feature>
<dbReference type="Proteomes" id="UP001153069">
    <property type="component" value="Unassembled WGS sequence"/>
</dbReference>
<evidence type="ECO:0000313" key="13">
    <source>
        <dbReference type="EMBL" id="CAB9514288.1"/>
    </source>
</evidence>
<dbReference type="InterPro" id="IPR001828">
    <property type="entry name" value="ANF_lig-bd_rcpt"/>
</dbReference>
<gene>
    <name evidence="13" type="ORF">SEMRO_644_G180470.1</name>
</gene>
<evidence type="ECO:0000256" key="9">
    <source>
        <dbReference type="SAM" id="MobiDB-lite"/>
    </source>
</evidence>
<evidence type="ECO:0000256" key="10">
    <source>
        <dbReference type="SAM" id="Phobius"/>
    </source>
</evidence>
<dbReference type="PANTHER" id="PTHR45740:SF2">
    <property type="entry name" value="POLY [ADP-RIBOSE] POLYMERASE"/>
    <property type="match status" value="1"/>
</dbReference>
<dbReference type="InterPro" id="IPR018123">
    <property type="entry name" value="WWE-dom_subgr"/>
</dbReference>
<dbReference type="EMBL" id="CAICTM010000643">
    <property type="protein sequence ID" value="CAB9514288.1"/>
    <property type="molecule type" value="Genomic_DNA"/>
</dbReference>
<dbReference type="Pfam" id="PF00644">
    <property type="entry name" value="PARP"/>
    <property type="match status" value="1"/>
</dbReference>
<dbReference type="InterPro" id="IPR004170">
    <property type="entry name" value="WWE_dom"/>
</dbReference>
<feature type="domain" description="WWE" evidence="11">
    <location>
        <begin position="838"/>
        <end position="917"/>
    </location>
</feature>
<keyword evidence="6" id="KW-0539">Nucleus</keyword>
<keyword evidence="14" id="KW-1185">Reference proteome</keyword>
<dbReference type="GO" id="GO:0003950">
    <property type="term" value="F:NAD+ poly-ADP-ribosyltransferase activity"/>
    <property type="evidence" value="ECO:0007669"/>
    <property type="project" value="UniProtKB-UniRule"/>
</dbReference>
<keyword evidence="8" id="KW-0328">Glycosyltransferase</keyword>
<comment type="subcellular location">
    <subcellularLocation>
        <location evidence="2">Membrane</location>
    </subcellularLocation>
    <subcellularLocation>
        <location evidence="1">Nucleus</location>
    </subcellularLocation>
</comment>
<dbReference type="InterPro" id="IPR012317">
    <property type="entry name" value="Poly(ADP-ribose)pol_cat_dom"/>
</dbReference>
<dbReference type="InterPro" id="IPR028082">
    <property type="entry name" value="Peripla_BP_I"/>
</dbReference>
<evidence type="ECO:0000259" key="12">
    <source>
        <dbReference type="PROSITE" id="PS51059"/>
    </source>
</evidence>
<dbReference type="InterPro" id="IPR051712">
    <property type="entry name" value="ARTD-AVP"/>
</dbReference>
<dbReference type="Pfam" id="PF02825">
    <property type="entry name" value="WWE"/>
    <property type="match status" value="1"/>
</dbReference>
<keyword evidence="8" id="KW-0520">NAD</keyword>
<dbReference type="SUPFAM" id="SSF53822">
    <property type="entry name" value="Periplasmic binding protein-like I"/>
    <property type="match status" value="1"/>
</dbReference>
<evidence type="ECO:0000256" key="2">
    <source>
        <dbReference type="ARBA" id="ARBA00004370"/>
    </source>
</evidence>
<dbReference type="Pfam" id="PF01094">
    <property type="entry name" value="ANF_receptor"/>
    <property type="match status" value="1"/>
</dbReference>
<reference evidence="13" key="1">
    <citation type="submission" date="2020-06" db="EMBL/GenBank/DDBJ databases">
        <authorList>
            <consortium name="Plant Systems Biology data submission"/>
        </authorList>
    </citation>
    <scope>NUCLEOTIDE SEQUENCE</scope>
    <source>
        <strain evidence="13">D6</strain>
    </source>
</reference>
<accession>A0A9N8HKX8</accession>
<dbReference type="EC" id="2.4.2.-" evidence="8"/>
<sequence length="921" mass="102272">MTSSIPVSEYHVPVTQPPNATEGNSSALEEEGVHVTIAGLYDYAGFPWAAELFNFTARLINNHEDGWFDDVLDGVELRYDTYDAACDQSEAVSNYLEFTRQGSPPHGIVGCRCSGPTKDVAFLGSLDEIPVVSPSATTPALSNKQEYSLFSRLVSPDDASGEVGALITVLQSFGWNRISIINTDNEYTNDLVTYLKNAWEGRSFGVDVVGEIAYTGTVKIIEGSEEVDPASVEQVLRNVPVDKPAINSKVIVLVAHHQHGYPVLQKAQEIGFQPDTIWVGVNAWTGQFPPPGTDVSWMPSVPGYIGIAPYRDLNGAVYQDYVKRLQEDQRLHNREISDGLSYWAADRTVDSILALSMALSKTPLHQRRNGTAVVEQLRGLKFHGVSGQVEFDEKGDWANPRFEVLSLQSNDPSVGWISLGTVVPGVANIDHGKVCYAEIGCVNYIPSEHYPIPWPVWAVAFLATLAVVVFKLCLVAFLYIREKHKKQPLKEQVRLLEDELRGIDFKGEAVQQRKGKLYHQIASLLDQPTPPHWTDDHGLVPVPVRSPEYLAVQKKMRETMNNDETCHITALYRVQNVGIWSYYVFRKNQLANKYGVDINDSDSLTELDVWHGTSYLNPDVIYNDMQEGFMVNYAQQGMYGRGIYFAERAGYADCYSYRVSGVAAPDESASFHEQSEREMFLVKLLVGRSAELNHDENEGMAEACRSLVAPPTVEGTDGLKYDTVTGIGDSEYGTRVHVVYENGRAYPEYLVRYRKERLHPSNRRRRRAPVQQVTCELDSTATTISCSEGSDAAVGGSLTTAATTSIIMDGLLPLPEDIQGSLTNDVVGGLVAPPEDIESGLPPPSSSSSAVWMYEADHGSWEPFGEIHQSQIEAAYERDPSCPLAIHCEPWTYLIDFSEGTQTNIDHPNNRQRKIQRMLLE</sequence>
<protein>
    <recommendedName>
        <fullName evidence="8">Poly [ADP-ribose] polymerase</fullName>
        <shortName evidence="8">PARP</shortName>
        <ecNumber evidence="8">2.4.2.-</ecNumber>
    </recommendedName>
</protein>
<comment type="similarity">
    <text evidence="7">Belongs to the ARTD/PARP family.</text>
</comment>
<keyword evidence="3 10" id="KW-0812">Transmembrane</keyword>
<evidence type="ECO:0000256" key="3">
    <source>
        <dbReference type="ARBA" id="ARBA00022692"/>
    </source>
</evidence>
<dbReference type="SUPFAM" id="SSF117839">
    <property type="entry name" value="WWE domain"/>
    <property type="match status" value="1"/>
</dbReference>
<evidence type="ECO:0000256" key="4">
    <source>
        <dbReference type="ARBA" id="ARBA00022989"/>
    </source>
</evidence>
<dbReference type="PANTHER" id="PTHR45740">
    <property type="entry name" value="POLY [ADP-RIBOSE] POLYMERASE"/>
    <property type="match status" value="1"/>
</dbReference>
<feature type="domain" description="PARP catalytic" evidence="12">
    <location>
        <begin position="527"/>
        <end position="762"/>
    </location>
</feature>
<keyword evidence="8" id="KW-0808">Transferase</keyword>
<proteinExistence type="inferred from homology"/>
<dbReference type="SUPFAM" id="SSF56399">
    <property type="entry name" value="ADP-ribosylation"/>
    <property type="match status" value="1"/>
</dbReference>
<keyword evidence="5 10" id="KW-0472">Membrane</keyword>
<dbReference type="InterPro" id="IPR037197">
    <property type="entry name" value="WWE_dom_sf"/>
</dbReference>
<dbReference type="GO" id="GO:0016020">
    <property type="term" value="C:membrane"/>
    <property type="evidence" value="ECO:0007669"/>
    <property type="project" value="UniProtKB-SubCell"/>
</dbReference>
<comment type="caution">
    <text evidence="13">The sequence shown here is derived from an EMBL/GenBank/DDBJ whole genome shotgun (WGS) entry which is preliminary data.</text>
</comment>
<dbReference type="SMART" id="SM00678">
    <property type="entry name" value="WWE"/>
    <property type="match status" value="1"/>
</dbReference>
<keyword evidence="4 10" id="KW-1133">Transmembrane helix</keyword>
<evidence type="ECO:0000313" key="14">
    <source>
        <dbReference type="Proteomes" id="UP001153069"/>
    </source>
</evidence>
<evidence type="ECO:0000256" key="7">
    <source>
        <dbReference type="ARBA" id="ARBA00024347"/>
    </source>
</evidence>
<name>A0A9N8HKX8_9STRA</name>
<feature type="transmembrane region" description="Helical" evidence="10">
    <location>
        <begin position="454"/>
        <end position="480"/>
    </location>
</feature>
<evidence type="ECO:0000256" key="1">
    <source>
        <dbReference type="ARBA" id="ARBA00004123"/>
    </source>
</evidence>
<dbReference type="AlphaFoldDB" id="A0A9N8HKX8"/>
<dbReference type="GO" id="GO:1990404">
    <property type="term" value="F:NAD+-protein mono-ADP-ribosyltransferase activity"/>
    <property type="evidence" value="ECO:0007669"/>
    <property type="project" value="TreeGrafter"/>
</dbReference>
<dbReference type="PROSITE" id="PS50918">
    <property type="entry name" value="WWE"/>
    <property type="match status" value="1"/>
</dbReference>
<organism evidence="13 14">
    <name type="scientific">Seminavis robusta</name>
    <dbReference type="NCBI Taxonomy" id="568900"/>
    <lineage>
        <taxon>Eukaryota</taxon>
        <taxon>Sar</taxon>
        <taxon>Stramenopiles</taxon>
        <taxon>Ochrophyta</taxon>
        <taxon>Bacillariophyta</taxon>
        <taxon>Bacillariophyceae</taxon>
        <taxon>Bacillariophycidae</taxon>
        <taxon>Naviculales</taxon>
        <taxon>Naviculaceae</taxon>
        <taxon>Seminavis</taxon>
    </lineage>
</organism>
<dbReference type="OrthoDB" id="10027809at2759"/>
<evidence type="ECO:0000256" key="8">
    <source>
        <dbReference type="RuleBase" id="RU362114"/>
    </source>
</evidence>